<sequence length="49" mass="5764">MIVTLETSEDALEGVWKKCSKAMFRLMEPGTHYRNPFSGTYFQCRSRFI</sequence>
<gene>
    <name evidence="1" type="ORF">HMPREF9997_01214</name>
</gene>
<protein>
    <submittedName>
        <fullName evidence="1">Uncharacterized protein</fullName>
    </submittedName>
</protein>
<keyword evidence="2" id="KW-1185">Reference proteome</keyword>
<organism evidence="1 2">
    <name type="scientific">Corynebacterium durum F0235</name>
    <dbReference type="NCBI Taxonomy" id="1035195"/>
    <lineage>
        <taxon>Bacteria</taxon>
        <taxon>Bacillati</taxon>
        <taxon>Actinomycetota</taxon>
        <taxon>Actinomycetes</taxon>
        <taxon>Mycobacteriales</taxon>
        <taxon>Corynebacteriaceae</taxon>
        <taxon>Corynebacterium</taxon>
    </lineage>
</organism>
<dbReference type="AlphaFoldDB" id="L1MHF8"/>
<name>L1MHF8_9CORY</name>
<dbReference type="Proteomes" id="UP000010445">
    <property type="component" value="Unassembled WGS sequence"/>
</dbReference>
<proteinExistence type="predicted"/>
<accession>L1MHF8</accession>
<evidence type="ECO:0000313" key="2">
    <source>
        <dbReference type="Proteomes" id="UP000010445"/>
    </source>
</evidence>
<dbReference type="HOGENOM" id="CLU_3134587_0_0_11"/>
<comment type="caution">
    <text evidence="1">The sequence shown here is derived from an EMBL/GenBank/DDBJ whole genome shotgun (WGS) entry which is preliminary data.</text>
</comment>
<evidence type="ECO:0000313" key="1">
    <source>
        <dbReference type="EMBL" id="EKX90718.1"/>
    </source>
</evidence>
<reference evidence="1 2" key="1">
    <citation type="submission" date="2012-05" db="EMBL/GenBank/DDBJ databases">
        <authorList>
            <person name="Weinstock G."/>
            <person name="Sodergren E."/>
            <person name="Lobos E.A."/>
            <person name="Fulton L."/>
            <person name="Fulton R."/>
            <person name="Courtney L."/>
            <person name="Fronick C."/>
            <person name="O'Laughlin M."/>
            <person name="Godfrey J."/>
            <person name="Wilson R.M."/>
            <person name="Miner T."/>
            <person name="Farmer C."/>
            <person name="Delehaunty K."/>
            <person name="Cordes M."/>
            <person name="Minx P."/>
            <person name="Tomlinson C."/>
            <person name="Chen J."/>
            <person name="Wollam A."/>
            <person name="Pepin K.H."/>
            <person name="Bhonagiri V."/>
            <person name="Zhang X."/>
            <person name="Suruliraj S."/>
            <person name="Warren W."/>
            <person name="Mitreva M."/>
            <person name="Mardis E.R."/>
            <person name="Wilson R.K."/>
        </authorList>
    </citation>
    <scope>NUCLEOTIDE SEQUENCE [LARGE SCALE GENOMIC DNA]</scope>
    <source>
        <strain evidence="1 2">F0235</strain>
    </source>
</reference>
<dbReference type="EMBL" id="AMEM01000017">
    <property type="protein sequence ID" value="EKX90718.1"/>
    <property type="molecule type" value="Genomic_DNA"/>
</dbReference>